<sequence length="326" mass="34670">MRRREFLALVSCVAAACPLAARAQTARVYRVGTLTAGPPISPAADRGKVFFNELAKRGYVVGHNLVHEARGASGKLELVPKLMQELKAAGVDVVVTISYPAASAAKVSGVPTVLASGSGDPVKTGLVESLAHPGGNVTGIADDASTLSTKRLSLLTALLPRLHRVAMIWNKDDLGMSMRYETSAKAAQGVGITVQPLGVREPDDFNEAFEAMTRDPPDAILMVSDSLTLLNRKRVIDYAATHRLPAIYEADSIVRDGGLMSYGADSSESFERAAAMVDRIFKGTTPADLPVEQPTRYQFVINLKTAKSIGLEIPSTLAALADEVIE</sequence>
<feature type="chain" id="PRO_5040748694" evidence="1">
    <location>
        <begin position="24"/>
        <end position="326"/>
    </location>
</feature>
<organism evidence="2 5">
    <name type="scientific">Bradyrhizobium zhengyangense</name>
    <dbReference type="NCBI Taxonomy" id="2911009"/>
    <lineage>
        <taxon>Bacteria</taxon>
        <taxon>Pseudomonadati</taxon>
        <taxon>Pseudomonadota</taxon>
        <taxon>Alphaproteobacteria</taxon>
        <taxon>Hyphomicrobiales</taxon>
        <taxon>Nitrobacteraceae</taxon>
        <taxon>Bradyrhizobium</taxon>
    </lineage>
</organism>
<reference evidence="2" key="1">
    <citation type="submission" date="2022-01" db="EMBL/GenBank/DDBJ databases">
        <title>Genome sequnece data of strain Bradyrhizobium sp. nov.</title>
        <authorList>
            <person name="Zhang J."/>
        </authorList>
    </citation>
    <scope>NUCLEOTIDE SEQUENCE</scope>
    <source>
        <strain evidence="3">WYCCWR 12774</strain>
        <strain evidence="2">WYCCWR 13023</strain>
    </source>
</reference>
<proteinExistence type="predicted"/>
<evidence type="ECO:0000313" key="4">
    <source>
        <dbReference type="Proteomes" id="UP001139012"/>
    </source>
</evidence>
<feature type="signal peptide" evidence="1">
    <location>
        <begin position="1"/>
        <end position="23"/>
    </location>
</feature>
<dbReference type="EMBL" id="JAKLTY010000059">
    <property type="protein sequence ID" value="MCG2633027.1"/>
    <property type="molecule type" value="Genomic_DNA"/>
</dbReference>
<dbReference type="SUPFAM" id="SSF53822">
    <property type="entry name" value="Periplasmic binding protein-like I"/>
    <property type="match status" value="1"/>
</dbReference>
<keyword evidence="4" id="KW-1185">Reference proteome</keyword>
<dbReference type="Gene3D" id="3.40.50.2300">
    <property type="match status" value="2"/>
</dbReference>
<dbReference type="PANTHER" id="PTHR35271:SF1">
    <property type="entry name" value="ABC TRANSPORTER, SUBSTRATE-BINDING LIPOPROTEIN"/>
    <property type="match status" value="1"/>
</dbReference>
<dbReference type="Proteomes" id="UP001139012">
    <property type="component" value="Unassembled WGS sequence"/>
</dbReference>
<dbReference type="PROSITE" id="PS51257">
    <property type="entry name" value="PROKAR_LIPOPROTEIN"/>
    <property type="match status" value="1"/>
</dbReference>
<evidence type="ECO:0000313" key="3">
    <source>
        <dbReference type="EMBL" id="MCG2673225.1"/>
    </source>
</evidence>
<accession>A0A9X1RKE8</accession>
<dbReference type="CDD" id="cd06325">
    <property type="entry name" value="PBP1_ABC_unchar_transporter"/>
    <property type="match status" value="1"/>
</dbReference>
<dbReference type="RefSeq" id="WP_237874250.1">
    <property type="nucleotide sequence ID" value="NZ_JAKLTY010000059.1"/>
</dbReference>
<dbReference type="Pfam" id="PF04392">
    <property type="entry name" value="ABC_sub_bind"/>
    <property type="match status" value="1"/>
</dbReference>
<dbReference type="EMBL" id="JAKLUA010000039">
    <property type="protein sequence ID" value="MCG2673225.1"/>
    <property type="molecule type" value="Genomic_DNA"/>
</dbReference>
<dbReference type="Proteomes" id="UP001139054">
    <property type="component" value="Unassembled WGS sequence"/>
</dbReference>
<gene>
    <name evidence="3" type="ORF">L6637_40760</name>
    <name evidence="2" type="ORF">L6654_41435</name>
</gene>
<dbReference type="InterPro" id="IPR028082">
    <property type="entry name" value="Peripla_BP_I"/>
</dbReference>
<evidence type="ECO:0000256" key="1">
    <source>
        <dbReference type="SAM" id="SignalP"/>
    </source>
</evidence>
<evidence type="ECO:0000313" key="5">
    <source>
        <dbReference type="Proteomes" id="UP001139054"/>
    </source>
</evidence>
<evidence type="ECO:0000313" key="2">
    <source>
        <dbReference type="EMBL" id="MCG2633027.1"/>
    </source>
</evidence>
<comment type="caution">
    <text evidence="2">The sequence shown here is derived from an EMBL/GenBank/DDBJ whole genome shotgun (WGS) entry which is preliminary data.</text>
</comment>
<dbReference type="AlphaFoldDB" id="A0A9X1RKE8"/>
<dbReference type="PANTHER" id="PTHR35271">
    <property type="entry name" value="ABC TRANSPORTER, SUBSTRATE-BINDING LIPOPROTEIN-RELATED"/>
    <property type="match status" value="1"/>
</dbReference>
<name>A0A9X1RKE8_9BRAD</name>
<keyword evidence="1" id="KW-0732">Signal</keyword>
<dbReference type="InterPro" id="IPR007487">
    <property type="entry name" value="ABC_transpt-TYRBP-like"/>
</dbReference>
<protein>
    <submittedName>
        <fullName evidence="2">ABC transporter substrate-binding protein</fullName>
    </submittedName>
</protein>